<name>K0NCZ8_DESTT</name>
<keyword evidence="3" id="KW-0067">ATP-binding</keyword>
<dbReference type="HOGENOM" id="CLU_008255_1_0_7"/>
<dbReference type="InterPro" id="IPR006195">
    <property type="entry name" value="aa-tRNA-synth_II"/>
</dbReference>
<proteinExistence type="predicted"/>
<protein>
    <submittedName>
        <fullName evidence="5">PoxA: putative lysyl-tRNA synthetase (Lysine--tRNA ligase)</fullName>
        <ecNumber evidence="5">6.1.1.6</ecNumber>
    </submittedName>
</protein>
<accession>K0NCZ8</accession>
<dbReference type="GO" id="GO:0005829">
    <property type="term" value="C:cytosol"/>
    <property type="evidence" value="ECO:0007669"/>
    <property type="project" value="TreeGrafter"/>
</dbReference>
<keyword evidence="6" id="KW-1185">Reference proteome</keyword>
<dbReference type="PANTHER" id="PTHR42918">
    <property type="entry name" value="LYSYL-TRNA SYNTHETASE"/>
    <property type="match status" value="1"/>
</dbReference>
<dbReference type="GO" id="GO:0004824">
    <property type="term" value="F:lysine-tRNA ligase activity"/>
    <property type="evidence" value="ECO:0007669"/>
    <property type="project" value="UniProtKB-EC"/>
</dbReference>
<dbReference type="InterPro" id="IPR045864">
    <property type="entry name" value="aa-tRNA-synth_II/BPL/LPL"/>
</dbReference>
<dbReference type="STRING" id="651182.TOL2_C05980"/>
<dbReference type="PANTHER" id="PTHR42918:SF6">
    <property type="entry name" value="ELONGATION FACTOR P--(R)-BETA-LYSINE LIGASE"/>
    <property type="match status" value="1"/>
</dbReference>
<reference evidence="5 6" key="1">
    <citation type="journal article" date="2013" name="Environ. Microbiol.">
        <title>Complete genome, catabolic sub-proteomes and key-metabolites of Desulfobacula toluolica Tol2, a marine, aromatic compound-degrading, sulfate-reducing bacterium.</title>
        <authorList>
            <person name="Wohlbrand L."/>
            <person name="Jacob J.H."/>
            <person name="Kube M."/>
            <person name="Mussmann M."/>
            <person name="Jarling R."/>
            <person name="Beck A."/>
            <person name="Amann R."/>
            <person name="Wilkes H."/>
            <person name="Reinhardt R."/>
            <person name="Rabus R."/>
        </authorList>
    </citation>
    <scope>NUCLEOTIDE SEQUENCE [LARGE SCALE GENOMIC DNA]</scope>
    <source>
        <strain evidence="6">DSM 7467 / Tol2</strain>
    </source>
</reference>
<evidence type="ECO:0000259" key="4">
    <source>
        <dbReference type="PROSITE" id="PS50862"/>
    </source>
</evidence>
<dbReference type="Pfam" id="PF00152">
    <property type="entry name" value="tRNA-synt_2"/>
    <property type="match status" value="1"/>
</dbReference>
<organism evidence="5 6">
    <name type="scientific">Desulfobacula toluolica (strain DSM 7467 / Tol2)</name>
    <dbReference type="NCBI Taxonomy" id="651182"/>
    <lineage>
        <taxon>Bacteria</taxon>
        <taxon>Pseudomonadati</taxon>
        <taxon>Thermodesulfobacteriota</taxon>
        <taxon>Desulfobacteria</taxon>
        <taxon>Desulfobacterales</taxon>
        <taxon>Desulfobacteraceae</taxon>
        <taxon>Desulfobacula</taxon>
    </lineage>
</organism>
<dbReference type="OrthoDB" id="9801152at2"/>
<keyword evidence="5" id="KW-0030">Aminoacyl-tRNA synthetase</keyword>
<dbReference type="EMBL" id="FO203503">
    <property type="protein sequence ID" value="CCK78766.1"/>
    <property type="molecule type" value="Genomic_DNA"/>
</dbReference>
<feature type="domain" description="Aminoacyl-transfer RNA synthetases class-II family profile" evidence="4">
    <location>
        <begin position="12"/>
        <end position="300"/>
    </location>
</feature>
<evidence type="ECO:0000313" key="6">
    <source>
        <dbReference type="Proteomes" id="UP000007347"/>
    </source>
</evidence>
<dbReference type="InterPro" id="IPR004364">
    <property type="entry name" value="Aa-tRNA-synt_II"/>
</dbReference>
<evidence type="ECO:0000313" key="5">
    <source>
        <dbReference type="EMBL" id="CCK78766.1"/>
    </source>
</evidence>
<dbReference type="Proteomes" id="UP000007347">
    <property type="component" value="Chromosome"/>
</dbReference>
<sequence length="303" mass="34738">MDQKKHYQNLIIRSLVIQAIRDFFTGNHYLEVDTPIRCPSVIPEAQIDPVTTEGHFLQASPELCMKRLLSKGFDKIFQICKCFRKNERGSHHLPELTMLEWYAKDNTYLDLMNQCKGLIQFIASRLSLGNKIRYQDKRIQLAAPWEKLTVEQAFDMYADKSLNTALEDNSFDEIMSFQIEPCLGNATPVFLYDYPARLASLAKLKPDNPACAQRFEFYMAGIELANGFTELTDPVEQQLRFEKENQIRISQNKAKIPVPEKFLKDLETMPDAAGIAMGVDRLVMIFCNAPSIDHIVTFTPESL</sequence>
<dbReference type="Gene3D" id="3.30.930.10">
    <property type="entry name" value="Bira Bifunctional Protein, Domain 2"/>
    <property type="match status" value="1"/>
</dbReference>
<keyword evidence="1 5" id="KW-0436">Ligase</keyword>
<evidence type="ECO:0000256" key="2">
    <source>
        <dbReference type="ARBA" id="ARBA00022741"/>
    </source>
</evidence>
<dbReference type="GO" id="GO:0006430">
    <property type="term" value="P:lysyl-tRNA aminoacylation"/>
    <property type="evidence" value="ECO:0007669"/>
    <property type="project" value="InterPro"/>
</dbReference>
<dbReference type="EC" id="6.1.1.6" evidence="5"/>
<dbReference type="PROSITE" id="PS50862">
    <property type="entry name" value="AA_TRNA_LIGASE_II"/>
    <property type="match status" value="1"/>
</dbReference>
<gene>
    <name evidence="5" type="primary">poxA</name>
    <name evidence="5" type="ordered locus">TOL2_C05980</name>
</gene>
<evidence type="ECO:0000256" key="3">
    <source>
        <dbReference type="ARBA" id="ARBA00022840"/>
    </source>
</evidence>
<dbReference type="SUPFAM" id="SSF55681">
    <property type="entry name" value="Class II aaRS and biotin synthetases"/>
    <property type="match status" value="1"/>
</dbReference>
<dbReference type="GO" id="GO:0000049">
    <property type="term" value="F:tRNA binding"/>
    <property type="evidence" value="ECO:0007669"/>
    <property type="project" value="TreeGrafter"/>
</dbReference>
<dbReference type="PATRIC" id="fig|651182.5.peg.722"/>
<dbReference type="GO" id="GO:0005524">
    <property type="term" value="F:ATP binding"/>
    <property type="evidence" value="ECO:0007669"/>
    <property type="project" value="UniProtKB-KW"/>
</dbReference>
<evidence type="ECO:0000256" key="1">
    <source>
        <dbReference type="ARBA" id="ARBA00022598"/>
    </source>
</evidence>
<dbReference type="KEGG" id="dto:TOL2_C05980"/>
<keyword evidence="2" id="KW-0547">Nucleotide-binding</keyword>
<dbReference type="InterPro" id="IPR004525">
    <property type="entry name" value="EpmA"/>
</dbReference>
<dbReference type="AlphaFoldDB" id="K0NCZ8"/>
<dbReference type="NCBIfam" id="TIGR00462">
    <property type="entry name" value="genX"/>
    <property type="match status" value="1"/>
</dbReference>